<evidence type="ECO:0000259" key="1">
    <source>
        <dbReference type="SMART" id="SM00454"/>
    </source>
</evidence>
<dbReference type="Proteomes" id="UP001066276">
    <property type="component" value="Chromosome 3_2"/>
</dbReference>
<dbReference type="EMBL" id="JANPWB010000006">
    <property type="protein sequence ID" value="KAJ1181783.1"/>
    <property type="molecule type" value="Genomic_DNA"/>
</dbReference>
<reference evidence="2" key="1">
    <citation type="journal article" date="2022" name="bioRxiv">
        <title>Sequencing and chromosome-scale assembly of the giantPleurodeles waltlgenome.</title>
        <authorList>
            <person name="Brown T."/>
            <person name="Elewa A."/>
            <person name="Iarovenko S."/>
            <person name="Subramanian E."/>
            <person name="Araus A.J."/>
            <person name="Petzold A."/>
            <person name="Susuki M."/>
            <person name="Suzuki K.-i.T."/>
            <person name="Hayashi T."/>
            <person name="Toyoda A."/>
            <person name="Oliveira C."/>
            <person name="Osipova E."/>
            <person name="Leigh N.D."/>
            <person name="Simon A."/>
            <person name="Yun M.H."/>
        </authorList>
    </citation>
    <scope>NUCLEOTIDE SEQUENCE</scope>
    <source>
        <strain evidence="2">20211129_DDA</strain>
        <tissue evidence="2">Liver</tissue>
    </source>
</reference>
<dbReference type="Gene3D" id="1.10.150.50">
    <property type="entry name" value="Transcription Factor, Ets-1"/>
    <property type="match status" value="1"/>
</dbReference>
<proteinExistence type="predicted"/>
<dbReference type="Pfam" id="PF00536">
    <property type="entry name" value="SAM_1"/>
    <property type="match status" value="1"/>
</dbReference>
<organism evidence="2 3">
    <name type="scientific">Pleurodeles waltl</name>
    <name type="common">Iberian ribbed newt</name>
    <dbReference type="NCBI Taxonomy" id="8319"/>
    <lineage>
        <taxon>Eukaryota</taxon>
        <taxon>Metazoa</taxon>
        <taxon>Chordata</taxon>
        <taxon>Craniata</taxon>
        <taxon>Vertebrata</taxon>
        <taxon>Euteleostomi</taxon>
        <taxon>Amphibia</taxon>
        <taxon>Batrachia</taxon>
        <taxon>Caudata</taxon>
        <taxon>Salamandroidea</taxon>
        <taxon>Salamandridae</taxon>
        <taxon>Pleurodelinae</taxon>
        <taxon>Pleurodeles</taxon>
    </lineage>
</organism>
<sequence length="368" mass="42370">MLKHSEIKKPLPKLPILKMDTAAIKWGAREYSLMEFVGKFETSFPVIIKITEGYLGKQEVDSISNSTILRVHSLYYQKRAIATSVSGKIFSLPLKLKTVQFCVGNSTHRKDRELQASFFLEDLLSQYSLPLTIVSSTDLSFKEKMSSKPKENVLDVLTVSETYEEHFLLGHPIEKETVQIETPIVIPMYMKDIKLVIAEGYLLDNTERWATVCKHYDRKVQAEGLLEHFMVEEIYLLDKNDVASKANTYDEIERIYIDIHSSEFRRQLGPMKPVPEIPPDYSTTLEEEGLPADLHALDVQKVCDCLQLLNMAEYTEAFQREQIDGQLLYELEESIMESCLGMNKLHIIKLLKFRDGWRPNLSKKVLNV</sequence>
<dbReference type="InterPro" id="IPR001660">
    <property type="entry name" value="SAM"/>
</dbReference>
<accession>A0AAV7TZ56</accession>
<dbReference type="InterPro" id="IPR052281">
    <property type="entry name" value="GAREM"/>
</dbReference>
<feature type="domain" description="SAM" evidence="1">
    <location>
        <begin position="294"/>
        <end position="360"/>
    </location>
</feature>
<dbReference type="AlphaFoldDB" id="A0AAV7TZ56"/>
<evidence type="ECO:0000313" key="3">
    <source>
        <dbReference type="Proteomes" id="UP001066276"/>
    </source>
</evidence>
<dbReference type="SMART" id="SM00454">
    <property type="entry name" value="SAM"/>
    <property type="match status" value="1"/>
</dbReference>
<comment type="caution">
    <text evidence="2">The sequence shown here is derived from an EMBL/GenBank/DDBJ whole genome shotgun (WGS) entry which is preliminary data.</text>
</comment>
<evidence type="ECO:0000313" key="2">
    <source>
        <dbReference type="EMBL" id="KAJ1181783.1"/>
    </source>
</evidence>
<gene>
    <name evidence="2" type="ORF">NDU88_006982</name>
</gene>
<dbReference type="SUPFAM" id="SSF47769">
    <property type="entry name" value="SAM/Pointed domain"/>
    <property type="match status" value="1"/>
</dbReference>
<protein>
    <recommendedName>
        <fullName evidence="1">SAM domain-containing protein</fullName>
    </recommendedName>
</protein>
<keyword evidence="3" id="KW-1185">Reference proteome</keyword>
<dbReference type="PANTHER" id="PTHR14454:SF11">
    <property type="entry name" value="SERRANO, ISOFORM F"/>
    <property type="match status" value="1"/>
</dbReference>
<dbReference type="InterPro" id="IPR013761">
    <property type="entry name" value="SAM/pointed_sf"/>
</dbReference>
<dbReference type="PANTHER" id="PTHR14454">
    <property type="entry name" value="GRB2-ASSOCIATED AND REGULATOR OF MAPK PROTEIN FAMILY MEMBER"/>
    <property type="match status" value="1"/>
</dbReference>
<name>A0AAV7TZ56_PLEWA</name>